<protein>
    <submittedName>
        <fullName evidence="1">Uncharacterized protein</fullName>
    </submittedName>
</protein>
<organism evidence="1 2">
    <name type="scientific">Pogonophryne albipinna</name>
    <dbReference type="NCBI Taxonomy" id="1090488"/>
    <lineage>
        <taxon>Eukaryota</taxon>
        <taxon>Metazoa</taxon>
        <taxon>Chordata</taxon>
        <taxon>Craniata</taxon>
        <taxon>Vertebrata</taxon>
        <taxon>Euteleostomi</taxon>
        <taxon>Actinopterygii</taxon>
        <taxon>Neopterygii</taxon>
        <taxon>Teleostei</taxon>
        <taxon>Neoteleostei</taxon>
        <taxon>Acanthomorphata</taxon>
        <taxon>Eupercaria</taxon>
        <taxon>Perciformes</taxon>
        <taxon>Notothenioidei</taxon>
        <taxon>Pogonophryne</taxon>
    </lineage>
</organism>
<name>A0AAD6F8T3_9TELE</name>
<comment type="caution">
    <text evidence="1">The sequence shown here is derived from an EMBL/GenBank/DDBJ whole genome shotgun (WGS) entry which is preliminary data.</text>
</comment>
<evidence type="ECO:0000313" key="2">
    <source>
        <dbReference type="Proteomes" id="UP001219934"/>
    </source>
</evidence>
<gene>
    <name evidence="1" type="ORF">JOQ06_003849</name>
</gene>
<dbReference type="Proteomes" id="UP001219934">
    <property type="component" value="Unassembled WGS sequence"/>
</dbReference>
<accession>A0AAD6F8T3</accession>
<dbReference type="EMBL" id="JAPTMU010000022">
    <property type="protein sequence ID" value="KAJ4924900.1"/>
    <property type="molecule type" value="Genomic_DNA"/>
</dbReference>
<reference evidence="1" key="1">
    <citation type="submission" date="2022-11" db="EMBL/GenBank/DDBJ databases">
        <title>Chromosome-level genome of Pogonophryne albipinna.</title>
        <authorList>
            <person name="Jo E."/>
        </authorList>
    </citation>
    <scope>NUCLEOTIDE SEQUENCE</scope>
    <source>
        <strain evidence="1">SGF0006</strain>
        <tissue evidence="1">Muscle</tissue>
    </source>
</reference>
<dbReference type="AlphaFoldDB" id="A0AAD6F8T3"/>
<keyword evidence="2" id="KW-1185">Reference proteome</keyword>
<evidence type="ECO:0000313" key="1">
    <source>
        <dbReference type="EMBL" id="KAJ4924900.1"/>
    </source>
</evidence>
<proteinExistence type="predicted"/>
<sequence length="116" mass="13126">MRTDTGEGYRKTWIHTNGVHPGQQLALERVEPLVLGTRRLANIKSAFMAVDGHGTGMVWERSSGIVDYMQFLRRFSRAPTAHRACSSARRCPQNTPMSLFEIQKHLKDKVSFPPTT</sequence>